<proteinExistence type="predicted"/>
<reference evidence="2 3" key="1">
    <citation type="submission" date="2017-06" db="EMBL/GenBank/DDBJ databases">
        <authorList>
            <person name="Kim H.J."/>
            <person name="Triplett B.A."/>
        </authorList>
    </citation>
    <scope>NUCLEOTIDE SEQUENCE [LARGE SCALE GENOMIC DNA]</scope>
    <source>
        <strain evidence="2 3">B29T1</strain>
    </source>
</reference>
<feature type="chain" id="PRO_5013052783" description="Lipoprotein" evidence="1">
    <location>
        <begin position="37"/>
        <end position="222"/>
    </location>
</feature>
<protein>
    <recommendedName>
        <fullName evidence="4">Lipoprotein</fullName>
    </recommendedName>
</protein>
<name>A0A212QYE8_9PROT</name>
<evidence type="ECO:0000313" key="2">
    <source>
        <dbReference type="EMBL" id="SNB64740.1"/>
    </source>
</evidence>
<dbReference type="EMBL" id="FYEH01000004">
    <property type="protein sequence ID" value="SNB64740.1"/>
    <property type="molecule type" value="Genomic_DNA"/>
</dbReference>
<gene>
    <name evidence="2" type="ORF">SAMN07250955_104132</name>
</gene>
<organism evidence="2 3">
    <name type="scientific">Arboricoccus pini</name>
    <dbReference type="NCBI Taxonomy" id="1963835"/>
    <lineage>
        <taxon>Bacteria</taxon>
        <taxon>Pseudomonadati</taxon>
        <taxon>Pseudomonadota</taxon>
        <taxon>Alphaproteobacteria</taxon>
        <taxon>Geminicoccales</taxon>
        <taxon>Geminicoccaceae</taxon>
        <taxon>Arboricoccus</taxon>
    </lineage>
</organism>
<dbReference type="Proteomes" id="UP000197065">
    <property type="component" value="Unassembled WGS sequence"/>
</dbReference>
<evidence type="ECO:0000313" key="3">
    <source>
        <dbReference type="Proteomes" id="UP000197065"/>
    </source>
</evidence>
<keyword evidence="3" id="KW-1185">Reference proteome</keyword>
<keyword evidence="1" id="KW-0732">Signal</keyword>
<sequence length="222" mass="22765">MRRPIGKIKLFPYLICSARRKIGTLCLAALTLAACAGSPDVLLGPGADAQAGGRALLTAAANGPVPMLVDRMPATDDAVLTEDELAGWAADGVRNWTRVTFKPSSNASGGTRLVLRFTELEAFSPNDACREPGGASVGHERRPPRLWAYLCEGDQALSSTTGTAAGSDAQSLHRVVLAVTRRLVPGDDYGRGPPGIGMFGGVGFGAGSGGWSGSGVGIGLGF</sequence>
<dbReference type="PROSITE" id="PS51257">
    <property type="entry name" value="PROKAR_LIPOPROTEIN"/>
    <property type="match status" value="1"/>
</dbReference>
<evidence type="ECO:0000256" key="1">
    <source>
        <dbReference type="SAM" id="SignalP"/>
    </source>
</evidence>
<accession>A0A212QYE8</accession>
<dbReference type="AlphaFoldDB" id="A0A212QYE8"/>
<evidence type="ECO:0008006" key="4">
    <source>
        <dbReference type="Google" id="ProtNLM"/>
    </source>
</evidence>
<feature type="signal peptide" evidence="1">
    <location>
        <begin position="1"/>
        <end position="36"/>
    </location>
</feature>